<keyword evidence="3 5" id="KW-0863">Zinc-finger</keyword>
<feature type="compositionally biased region" description="Basic and acidic residues" evidence="6">
    <location>
        <begin position="107"/>
        <end position="126"/>
    </location>
</feature>
<dbReference type="PROSITE" id="PS50157">
    <property type="entry name" value="ZINC_FINGER_C2H2_2"/>
    <property type="match status" value="1"/>
</dbReference>
<dbReference type="GO" id="GO:0005634">
    <property type="term" value="C:nucleus"/>
    <property type="evidence" value="ECO:0007669"/>
    <property type="project" value="TreeGrafter"/>
</dbReference>
<dbReference type="Gene3D" id="3.30.160.60">
    <property type="entry name" value="Classic Zinc Finger"/>
    <property type="match status" value="1"/>
</dbReference>
<feature type="compositionally biased region" description="Low complexity" evidence="6">
    <location>
        <begin position="96"/>
        <end position="106"/>
    </location>
</feature>
<feature type="domain" description="C2H2-type" evidence="7">
    <location>
        <begin position="376"/>
        <end position="409"/>
    </location>
</feature>
<feature type="region of interest" description="Disordered" evidence="6">
    <location>
        <begin position="194"/>
        <end position="230"/>
    </location>
</feature>
<sequence length="507" mass="52826">MNSVSPDQPPQIHFERPPTDPERQAKRLPIRIIRMLSARSQHMLRTEYLQPLQPTTLDAKKSPLALLAQTCSSIGKDTELPSKQASSSIEKDQRTSSSSPSKSSVVDGDKSSFKPYKKEEKTEGESSSKSGFHTPNSTAGSTAGDKTPAGSEHESERKAENTSTSTVTSSSTSTLGVSHSRINVSCGGMFVEVNHHETSSGGNSTEKSSLSVQPSHLSPSSPKPGHSSIAPHPCHLPGALSCGAGCACGSGSSLLDPSKGAMTAQLPSTLPPSMAAGKLDASPLAGGTAPNPYAYVKTSTGATALMPICRDPYCTNCQGAQLAAAAGCKQCTHDTPYPSPFPYLPLGHPGLYSAATSMAGGLGTPMYSPYSTMLPHVCNWVSGTSSCGKRFATSEELLQHLRTHTMSGSQAGSLSIPSLTSSALNGCHFHYPSAASAAGLLRPGYPTSPVNGLHSYRYHPYKPPMPTGAPPSLAMPSLQLHAPTPGAFYSPYGLYAARLGAPTVGYP</sequence>
<dbReference type="AlphaFoldDB" id="A0A8J9Z244"/>
<name>A0A8J9Z244_BRALA</name>
<organism evidence="8 9">
    <name type="scientific">Branchiostoma lanceolatum</name>
    <name type="common">Common lancelet</name>
    <name type="synonym">Amphioxus lanceolatum</name>
    <dbReference type="NCBI Taxonomy" id="7740"/>
    <lineage>
        <taxon>Eukaryota</taxon>
        <taxon>Metazoa</taxon>
        <taxon>Chordata</taxon>
        <taxon>Cephalochordata</taxon>
        <taxon>Leptocardii</taxon>
        <taxon>Amphioxiformes</taxon>
        <taxon>Branchiostomatidae</taxon>
        <taxon>Branchiostoma</taxon>
    </lineage>
</organism>
<evidence type="ECO:0000256" key="6">
    <source>
        <dbReference type="SAM" id="MobiDB-lite"/>
    </source>
</evidence>
<gene>
    <name evidence="8" type="primary">ZNF503</name>
    <name evidence="8" type="ORF">BLAG_LOCUS8334</name>
</gene>
<feature type="compositionally biased region" description="Polar residues" evidence="6">
    <location>
        <begin position="77"/>
        <end position="88"/>
    </location>
</feature>
<evidence type="ECO:0000259" key="7">
    <source>
        <dbReference type="PROSITE" id="PS50157"/>
    </source>
</evidence>
<keyword evidence="2" id="KW-0479">Metal-binding</keyword>
<evidence type="ECO:0000256" key="5">
    <source>
        <dbReference type="PROSITE-ProRule" id="PRU00042"/>
    </source>
</evidence>
<feature type="region of interest" description="Disordered" evidence="6">
    <location>
        <begin position="1"/>
        <end position="28"/>
    </location>
</feature>
<dbReference type="PANTHER" id="PTHR12522">
    <property type="entry name" value="ZINC-FINGER PROTEIN NOLZ1-RELATED"/>
    <property type="match status" value="1"/>
</dbReference>
<dbReference type="InterPro" id="IPR051520">
    <property type="entry name" value="Elbow/Noc_ZnFinger"/>
</dbReference>
<reference evidence="8" key="1">
    <citation type="submission" date="2022-01" db="EMBL/GenBank/DDBJ databases">
        <authorList>
            <person name="Braso-Vives M."/>
        </authorList>
    </citation>
    <scope>NUCLEOTIDE SEQUENCE</scope>
</reference>
<dbReference type="EMBL" id="OV696700">
    <property type="protein sequence ID" value="CAH1246238.1"/>
    <property type="molecule type" value="Genomic_DNA"/>
</dbReference>
<feature type="compositionally biased region" description="Basic and acidic residues" evidence="6">
    <location>
        <begin position="151"/>
        <end position="160"/>
    </location>
</feature>
<dbReference type="OrthoDB" id="10054079at2759"/>
<comment type="similarity">
    <text evidence="1">Belongs to the Elbow/Noc family.</text>
</comment>
<keyword evidence="4" id="KW-0862">Zinc</keyword>
<evidence type="ECO:0000313" key="9">
    <source>
        <dbReference type="Proteomes" id="UP000838412"/>
    </source>
</evidence>
<dbReference type="GO" id="GO:0045892">
    <property type="term" value="P:negative regulation of DNA-templated transcription"/>
    <property type="evidence" value="ECO:0007669"/>
    <property type="project" value="TreeGrafter"/>
</dbReference>
<keyword evidence="9" id="KW-1185">Reference proteome</keyword>
<evidence type="ECO:0000256" key="4">
    <source>
        <dbReference type="ARBA" id="ARBA00022833"/>
    </source>
</evidence>
<accession>A0A8J9Z244</accession>
<dbReference type="Proteomes" id="UP000838412">
    <property type="component" value="Chromosome 15"/>
</dbReference>
<evidence type="ECO:0000256" key="1">
    <source>
        <dbReference type="ARBA" id="ARBA00010144"/>
    </source>
</evidence>
<feature type="compositionally biased region" description="Low complexity" evidence="6">
    <location>
        <begin position="162"/>
        <end position="174"/>
    </location>
</feature>
<evidence type="ECO:0000313" key="8">
    <source>
        <dbReference type="EMBL" id="CAH1246238.1"/>
    </source>
</evidence>
<feature type="compositionally biased region" description="Basic and acidic residues" evidence="6">
    <location>
        <begin position="13"/>
        <end position="25"/>
    </location>
</feature>
<protein>
    <submittedName>
        <fullName evidence="8">ZNF503 protein</fullName>
    </submittedName>
</protein>
<dbReference type="InterPro" id="IPR013087">
    <property type="entry name" value="Znf_C2H2_type"/>
</dbReference>
<evidence type="ECO:0000256" key="3">
    <source>
        <dbReference type="ARBA" id="ARBA00022771"/>
    </source>
</evidence>
<proteinExistence type="inferred from homology"/>
<dbReference type="GO" id="GO:0008270">
    <property type="term" value="F:zinc ion binding"/>
    <property type="evidence" value="ECO:0007669"/>
    <property type="project" value="UniProtKB-KW"/>
</dbReference>
<feature type="region of interest" description="Disordered" evidence="6">
    <location>
        <begin position="77"/>
        <end position="179"/>
    </location>
</feature>
<dbReference type="PANTHER" id="PTHR12522:SF4">
    <property type="entry name" value="ZINC FINGER PROTEIN ELBOW"/>
    <property type="match status" value="1"/>
</dbReference>
<feature type="compositionally biased region" description="Polar residues" evidence="6">
    <location>
        <begin position="199"/>
        <end position="220"/>
    </location>
</feature>
<evidence type="ECO:0000256" key="2">
    <source>
        <dbReference type="ARBA" id="ARBA00022723"/>
    </source>
</evidence>